<name>A0A1Y2D115_9FUNG</name>
<organism evidence="1 2">
    <name type="scientific">Rhizoclosmatium globosum</name>
    <dbReference type="NCBI Taxonomy" id="329046"/>
    <lineage>
        <taxon>Eukaryota</taxon>
        <taxon>Fungi</taxon>
        <taxon>Fungi incertae sedis</taxon>
        <taxon>Chytridiomycota</taxon>
        <taxon>Chytridiomycota incertae sedis</taxon>
        <taxon>Chytridiomycetes</taxon>
        <taxon>Chytridiales</taxon>
        <taxon>Chytriomycetaceae</taxon>
        <taxon>Rhizoclosmatium</taxon>
    </lineage>
</organism>
<comment type="caution">
    <text evidence="1">The sequence shown here is derived from an EMBL/GenBank/DDBJ whole genome shotgun (WGS) entry which is preliminary data.</text>
</comment>
<proteinExistence type="predicted"/>
<reference evidence="1 2" key="1">
    <citation type="submission" date="2016-07" db="EMBL/GenBank/DDBJ databases">
        <title>Pervasive Adenine N6-methylation of Active Genes in Fungi.</title>
        <authorList>
            <consortium name="DOE Joint Genome Institute"/>
            <person name="Mondo S.J."/>
            <person name="Dannebaum R.O."/>
            <person name="Kuo R.C."/>
            <person name="Labutti K."/>
            <person name="Haridas S."/>
            <person name="Kuo A."/>
            <person name="Salamov A."/>
            <person name="Ahrendt S.R."/>
            <person name="Lipzen A."/>
            <person name="Sullivan W."/>
            <person name="Andreopoulos W.B."/>
            <person name="Clum A."/>
            <person name="Lindquist E."/>
            <person name="Daum C."/>
            <person name="Ramamoorthy G.K."/>
            <person name="Gryganskyi A."/>
            <person name="Culley D."/>
            <person name="Magnuson J.K."/>
            <person name="James T.Y."/>
            <person name="O'Malley M.A."/>
            <person name="Stajich J.E."/>
            <person name="Spatafora J.W."/>
            <person name="Visel A."/>
            <person name="Grigoriev I.V."/>
        </authorList>
    </citation>
    <scope>NUCLEOTIDE SEQUENCE [LARGE SCALE GENOMIC DNA]</scope>
    <source>
        <strain evidence="1 2">JEL800</strain>
    </source>
</reference>
<dbReference type="Proteomes" id="UP000193642">
    <property type="component" value="Unassembled WGS sequence"/>
</dbReference>
<evidence type="ECO:0000313" key="2">
    <source>
        <dbReference type="Proteomes" id="UP000193642"/>
    </source>
</evidence>
<dbReference type="AlphaFoldDB" id="A0A1Y2D115"/>
<evidence type="ECO:0000313" key="1">
    <source>
        <dbReference type="EMBL" id="ORY52973.1"/>
    </source>
</evidence>
<dbReference type="OrthoDB" id="10355042at2759"/>
<dbReference type="EMBL" id="MCGO01000002">
    <property type="protein sequence ID" value="ORY52973.1"/>
    <property type="molecule type" value="Genomic_DNA"/>
</dbReference>
<protein>
    <submittedName>
        <fullName evidence="1">Uncharacterized protein</fullName>
    </submittedName>
</protein>
<sequence>MATELPRICIEQRDDVAFVQREVAANVAKVAAAEAAEAEKVVARVFRCAANNLAVNGLVGLDAIDAPAEEFEPFDDSLRVRRESLLLHLVEVRERVAKKRIDAPLALMQKQTEALLRRRQRDTELAESMAHEVTTCPPSVLSLKQTADWLSSQALDLSKDVAVAEKTLEDTKAVLSRLTKQKS</sequence>
<gene>
    <name evidence="1" type="ORF">BCR33DRAFT_182942</name>
</gene>
<keyword evidence="2" id="KW-1185">Reference proteome</keyword>
<accession>A0A1Y2D115</accession>